<organism evidence="1 2">
    <name type="scientific">Polaribacter marinivivus</name>
    <dbReference type="NCBI Taxonomy" id="1524260"/>
    <lineage>
        <taxon>Bacteria</taxon>
        <taxon>Pseudomonadati</taxon>
        <taxon>Bacteroidota</taxon>
        <taxon>Flavobacteriia</taxon>
        <taxon>Flavobacteriales</taxon>
        <taxon>Flavobacteriaceae</taxon>
    </lineage>
</organism>
<comment type="caution">
    <text evidence="1">The sequence shown here is derived from an EMBL/GenBank/DDBJ whole genome shotgun (WGS) entry which is preliminary data.</text>
</comment>
<accession>A0ABV8R7I6</accession>
<name>A0ABV8R7I6_9FLAO</name>
<dbReference type="RefSeq" id="WP_377407228.1">
    <property type="nucleotide sequence ID" value="NZ_JBHSCY010000001.1"/>
</dbReference>
<proteinExistence type="predicted"/>
<dbReference type="PROSITE" id="PS51257">
    <property type="entry name" value="PROKAR_LIPOPROTEIN"/>
    <property type="match status" value="1"/>
</dbReference>
<sequence length="283" mass="33114">MFIKKLLFLLTIFIFFSCQNFGQLKFIEDLPKFLDEVSGTEYIQSSNLVWMLNDSGNQPKLYAFTKEGKFLREVYVKTKNNDWEDLTSDDLGNLYIGDFGNNDNDRKHLKIYKVAKEYLTKKNAEVEEIAFEYENQNKFPPKKKDRFFDAESFFYYNNHFYIFTKSRVKKEYGKTFLYKIPATKGKHTAKLIGEFDNGKKNDSWITSVDISDDGKKVILLSQKNILVFSEFKDDQFLSGKVKEIDLKHYSQKESISFIDNNNILITDEKSGGEGGNLYQLKID</sequence>
<reference evidence="2" key="1">
    <citation type="journal article" date="2019" name="Int. J. Syst. Evol. Microbiol.">
        <title>The Global Catalogue of Microorganisms (GCM) 10K type strain sequencing project: providing services to taxonomists for standard genome sequencing and annotation.</title>
        <authorList>
            <consortium name="The Broad Institute Genomics Platform"/>
            <consortium name="The Broad Institute Genome Sequencing Center for Infectious Disease"/>
            <person name="Wu L."/>
            <person name="Ma J."/>
        </authorList>
    </citation>
    <scope>NUCLEOTIDE SEQUENCE [LARGE SCALE GENOMIC DNA]</scope>
    <source>
        <strain evidence="2">CECT 8655</strain>
    </source>
</reference>
<gene>
    <name evidence="1" type="ORF">ACFOWD_00520</name>
</gene>
<protein>
    <submittedName>
        <fullName evidence="1">Uncharacterized protein</fullName>
    </submittedName>
</protein>
<dbReference type="Proteomes" id="UP001595826">
    <property type="component" value="Unassembled WGS sequence"/>
</dbReference>
<keyword evidence="2" id="KW-1185">Reference proteome</keyword>
<evidence type="ECO:0000313" key="2">
    <source>
        <dbReference type="Proteomes" id="UP001595826"/>
    </source>
</evidence>
<dbReference type="SUPFAM" id="SSF101898">
    <property type="entry name" value="NHL repeat"/>
    <property type="match status" value="1"/>
</dbReference>
<evidence type="ECO:0000313" key="1">
    <source>
        <dbReference type="EMBL" id="MFC4267373.1"/>
    </source>
</evidence>
<dbReference type="EMBL" id="JBHSCY010000001">
    <property type="protein sequence ID" value="MFC4267373.1"/>
    <property type="molecule type" value="Genomic_DNA"/>
</dbReference>